<dbReference type="Gene3D" id="2.30.30.760">
    <property type="match status" value="1"/>
</dbReference>
<evidence type="ECO:0000313" key="3">
    <source>
        <dbReference type="EMBL" id="OQM77035.1"/>
    </source>
</evidence>
<evidence type="ECO:0000259" key="2">
    <source>
        <dbReference type="Pfam" id="PF13144"/>
    </source>
</evidence>
<keyword evidence="3" id="KW-0969">Cilium</keyword>
<dbReference type="RefSeq" id="WP_080918162.1">
    <property type="nucleotide sequence ID" value="NZ_MDET01000003.1"/>
</dbReference>
<dbReference type="Proteomes" id="UP000191905">
    <property type="component" value="Unassembled WGS sequence"/>
</dbReference>
<sequence length="176" mass="18128">MMPGRTLRIAFCHGLLVLALTAGASLPAFAQDQSTSTQAASTKASQPSGEAVLIPNRVIYPGETIMPALLKTVVLAPGRQKPEAVATRAGELNGKVARRTLLPGHYIPVSAIRDAWLVEQGAPVQVVFAAGGLTITATAVTLESGSAGDLVKVRNPDSGKIFSGTVMEDGTVRVGA</sequence>
<dbReference type="CDD" id="cd11614">
    <property type="entry name" value="SAF_CpaB_FlgA_like"/>
    <property type="match status" value="1"/>
</dbReference>
<dbReference type="NCBIfam" id="TIGR03170">
    <property type="entry name" value="flgA_cterm"/>
    <property type="match status" value="1"/>
</dbReference>
<evidence type="ECO:0000313" key="4">
    <source>
        <dbReference type="Proteomes" id="UP000191905"/>
    </source>
</evidence>
<keyword evidence="1" id="KW-1005">Bacterial flagellum biogenesis</keyword>
<dbReference type="InterPro" id="IPR017585">
    <property type="entry name" value="SAF_FlgA"/>
</dbReference>
<feature type="domain" description="Flagella basal body P-ring formation protein FlgA SAF" evidence="2">
    <location>
        <begin position="52"/>
        <end position="174"/>
    </location>
</feature>
<keyword evidence="3" id="KW-0282">Flagellum</keyword>
<organism evidence="3 4">
    <name type="scientific">Manganibacter manganicus</name>
    <dbReference type="NCBI Taxonomy" id="1873176"/>
    <lineage>
        <taxon>Bacteria</taxon>
        <taxon>Pseudomonadati</taxon>
        <taxon>Pseudomonadota</taxon>
        <taxon>Alphaproteobacteria</taxon>
        <taxon>Hyphomicrobiales</taxon>
        <taxon>Phyllobacteriaceae</taxon>
        <taxon>Manganibacter</taxon>
    </lineage>
</organism>
<proteinExistence type="inferred from homology"/>
<name>A0A1V8RV52_9HYPH</name>
<dbReference type="GO" id="GO:0044780">
    <property type="term" value="P:bacterial-type flagellum assembly"/>
    <property type="evidence" value="ECO:0007669"/>
    <property type="project" value="InterPro"/>
</dbReference>
<dbReference type="Pfam" id="PF13144">
    <property type="entry name" value="ChapFlgA"/>
    <property type="match status" value="1"/>
</dbReference>
<comment type="function">
    <text evidence="1">Involved in the assembly process of the P-ring formation. It may associate with FlgF on the rod constituting a structure essential for the P-ring assembly or may act as a modulator protein for the P-ring assembly.</text>
</comment>
<dbReference type="EMBL" id="MDET01000003">
    <property type="protein sequence ID" value="OQM77035.1"/>
    <property type="molecule type" value="Genomic_DNA"/>
</dbReference>
<evidence type="ECO:0000256" key="1">
    <source>
        <dbReference type="RuleBase" id="RU362063"/>
    </source>
</evidence>
<dbReference type="PANTHER" id="PTHR36307:SF1">
    <property type="entry name" value="FLAGELLA BASAL BODY P-RING FORMATION PROTEIN FLGA"/>
    <property type="match status" value="1"/>
</dbReference>
<dbReference type="AlphaFoldDB" id="A0A1V8RV52"/>
<dbReference type="STRING" id="1873176.BFN67_11115"/>
<comment type="subcellular location">
    <subcellularLocation>
        <location evidence="1">Periplasm</location>
    </subcellularLocation>
</comment>
<dbReference type="GO" id="GO:0042597">
    <property type="term" value="C:periplasmic space"/>
    <property type="evidence" value="ECO:0007669"/>
    <property type="project" value="UniProtKB-SubCell"/>
</dbReference>
<feature type="signal peptide" evidence="1">
    <location>
        <begin position="1"/>
        <end position="30"/>
    </location>
</feature>
<comment type="similarity">
    <text evidence="1">Belongs to the FlgA family.</text>
</comment>
<keyword evidence="1" id="KW-0732">Signal</keyword>
<keyword evidence="1" id="KW-0574">Periplasm</keyword>
<feature type="chain" id="PRO_5011827814" description="Flagella basal body P-ring formation protein FlgA" evidence="1">
    <location>
        <begin position="31"/>
        <end position="176"/>
    </location>
</feature>
<comment type="caution">
    <text evidence="3">The sequence shown here is derived from an EMBL/GenBank/DDBJ whole genome shotgun (WGS) entry which is preliminary data.</text>
</comment>
<gene>
    <name evidence="3" type="ORF">BFN67_11115</name>
</gene>
<accession>A0A1V8RV52</accession>
<reference evidence="3 4" key="1">
    <citation type="journal article" date="2016" name="Int. J. Syst. Evol. Microbiol.">
        <title>Pseudaminobacter manganicus sp. nov., isolated from sludge of a manganese mine.</title>
        <authorList>
            <person name="Li J."/>
            <person name="Huang J."/>
            <person name="Liao S."/>
            <person name="Wang G."/>
        </authorList>
    </citation>
    <scope>NUCLEOTIDE SEQUENCE [LARGE SCALE GENOMIC DNA]</scope>
    <source>
        <strain evidence="3 4">JH-7</strain>
    </source>
</reference>
<keyword evidence="4" id="KW-1185">Reference proteome</keyword>
<keyword evidence="3" id="KW-0966">Cell projection</keyword>
<dbReference type="InterPro" id="IPR039246">
    <property type="entry name" value="Flagellar_FlgA"/>
</dbReference>
<protein>
    <recommendedName>
        <fullName evidence="1">Flagella basal body P-ring formation protein FlgA</fullName>
    </recommendedName>
</protein>
<dbReference type="PANTHER" id="PTHR36307">
    <property type="entry name" value="FLAGELLA BASAL BODY P-RING FORMATION PROTEIN FLGA"/>
    <property type="match status" value="1"/>
</dbReference>